<protein>
    <submittedName>
        <fullName evidence="7">Transcriptional repressor</fullName>
    </submittedName>
</protein>
<proteinExistence type="inferred from homology"/>
<dbReference type="SUPFAM" id="SSF46785">
    <property type="entry name" value="Winged helix' DNA-binding domain"/>
    <property type="match status" value="1"/>
</dbReference>
<dbReference type="InterPro" id="IPR036390">
    <property type="entry name" value="WH_DNA-bd_sf"/>
</dbReference>
<organism evidence="7 8">
    <name type="scientific">Luteimonas composti</name>
    <dbReference type="NCBI Taxonomy" id="398257"/>
    <lineage>
        <taxon>Bacteria</taxon>
        <taxon>Pseudomonadati</taxon>
        <taxon>Pseudomonadota</taxon>
        <taxon>Gammaproteobacteria</taxon>
        <taxon>Lysobacterales</taxon>
        <taxon>Lysobacteraceae</taxon>
        <taxon>Luteimonas</taxon>
    </lineage>
</organism>
<sequence length="168" mass="18107">MGLHGHDCIDPHHHVHDAQGFVDAVERACRQRGLRLTPIRARVLRLVAGAGRPVKAYDLLDMVRSGEGAGADAPPTVYRALDFLLANGFIHKLQSVNAFVACHHPDSAQHSVPFLICNRCHNAVELEDADVVASLDERARALGFVPQAQTLEVHGLCARCAQQDGAAG</sequence>
<name>A0ABT6MM37_9GAMM</name>
<dbReference type="Proteomes" id="UP001160550">
    <property type="component" value="Unassembled WGS sequence"/>
</dbReference>
<evidence type="ECO:0000313" key="8">
    <source>
        <dbReference type="Proteomes" id="UP001160550"/>
    </source>
</evidence>
<evidence type="ECO:0000256" key="4">
    <source>
        <dbReference type="ARBA" id="ARBA00023015"/>
    </source>
</evidence>
<keyword evidence="8" id="KW-1185">Reference proteome</keyword>
<dbReference type="InterPro" id="IPR036388">
    <property type="entry name" value="WH-like_DNA-bd_sf"/>
</dbReference>
<evidence type="ECO:0000256" key="3">
    <source>
        <dbReference type="ARBA" id="ARBA00022833"/>
    </source>
</evidence>
<evidence type="ECO:0000313" key="7">
    <source>
        <dbReference type="EMBL" id="MDH7451494.1"/>
    </source>
</evidence>
<keyword evidence="3" id="KW-0862">Zinc</keyword>
<dbReference type="Gene3D" id="3.30.1490.190">
    <property type="match status" value="1"/>
</dbReference>
<evidence type="ECO:0000256" key="1">
    <source>
        <dbReference type="ARBA" id="ARBA00007957"/>
    </source>
</evidence>
<dbReference type="Gene3D" id="1.10.10.10">
    <property type="entry name" value="Winged helix-like DNA-binding domain superfamily/Winged helix DNA-binding domain"/>
    <property type="match status" value="1"/>
</dbReference>
<accession>A0ABT6MM37</accession>
<keyword evidence="4" id="KW-0805">Transcription regulation</keyword>
<keyword evidence="5" id="KW-0238">DNA-binding</keyword>
<dbReference type="PANTHER" id="PTHR33202">
    <property type="entry name" value="ZINC UPTAKE REGULATION PROTEIN"/>
    <property type="match status" value="1"/>
</dbReference>
<dbReference type="PANTHER" id="PTHR33202:SF6">
    <property type="entry name" value="ZINC UPTAKE REGULATION PROTEIN"/>
    <property type="match status" value="1"/>
</dbReference>
<dbReference type="EMBL" id="JARYGX010000003">
    <property type="protein sequence ID" value="MDH7451494.1"/>
    <property type="molecule type" value="Genomic_DNA"/>
</dbReference>
<reference evidence="7" key="1">
    <citation type="journal article" date="2007" name="Int. J. Syst. Evol. Microbiol.">
        <title>Luteimonas composti sp. nov., a moderately thermophilic bacterium isolated from food waste.</title>
        <authorList>
            <person name="Young C.C."/>
            <person name="Kampfer P."/>
            <person name="Chen W.M."/>
            <person name="Yen W.S."/>
            <person name="Arun A.B."/>
            <person name="Lai W.A."/>
            <person name="Shen F.T."/>
            <person name="Rekha P.D."/>
            <person name="Lin K.Y."/>
            <person name="Chou J.H."/>
        </authorList>
    </citation>
    <scope>NUCLEOTIDE SEQUENCE</scope>
    <source>
        <strain evidence="7">CC-YY355</strain>
    </source>
</reference>
<evidence type="ECO:0000256" key="2">
    <source>
        <dbReference type="ARBA" id="ARBA00022491"/>
    </source>
</evidence>
<evidence type="ECO:0000256" key="6">
    <source>
        <dbReference type="ARBA" id="ARBA00023163"/>
    </source>
</evidence>
<keyword evidence="2" id="KW-0678">Repressor</keyword>
<dbReference type="InterPro" id="IPR043135">
    <property type="entry name" value="Fur_C"/>
</dbReference>
<keyword evidence="6" id="KW-0804">Transcription</keyword>
<reference evidence="7" key="2">
    <citation type="submission" date="2023-04" db="EMBL/GenBank/DDBJ databases">
        <authorList>
            <person name="Sun J.-Q."/>
        </authorList>
    </citation>
    <scope>NUCLEOTIDE SEQUENCE</scope>
    <source>
        <strain evidence="7">CC-YY355</strain>
    </source>
</reference>
<gene>
    <name evidence="7" type="ORF">QF205_00165</name>
</gene>
<dbReference type="Pfam" id="PF01475">
    <property type="entry name" value="FUR"/>
    <property type="match status" value="1"/>
</dbReference>
<comment type="similarity">
    <text evidence="1">Belongs to the Fur family.</text>
</comment>
<evidence type="ECO:0000256" key="5">
    <source>
        <dbReference type="ARBA" id="ARBA00023125"/>
    </source>
</evidence>
<comment type="caution">
    <text evidence="7">The sequence shown here is derived from an EMBL/GenBank/DDBJ whole genome shotgun (WGS) entry which is preliminary data.</text>
</comment>
<dbReference type="RefSeq" id="WP_280940703.1">
    <property type="nucleotide sequence ID" value="NZ_JARYGX010000003.1"/>
</dbReference>
<dbReference type="InterPro" id="IPR002481">
    <property type="entry name" value="FUR"/>
</dbReference>